<dbReference type="PANTHER" id="PTHR23152:SF4">
    <property type="entry name" value="2-OXOADIPATE DEHYDROGENASE COMPLEX COMPONENT E1"/>
    <property type="match status" value="1"/>
</dbReference>
<comment type="cofactor">
    <cofactor evidence="1 6">
        <name>thiamine diphosphate</name>
        <dbReference type="ChEBI" id="CHEBI:58937"/>
    </cofactor>
</comment>
<dbReference type="InterPro" id="IPR031717">
    <property type="entry name" value="ODO-1/KGD_C"/>
</dbReference>
<dbReference type="NCBIfam" id="TIGR00239">
    <property type="entry name" value="2oxo_dh_E1"/>
    <property type="match status" value="1"/>
</dbReference>
<dbReference type="GO" id="GO:0006099">
    <property type="term" value="P:tricarboxylic acid cycle"/>
    <property type="evidence" value="ECO:0007669"/>
    <property type="project" value="TreeGrafter"/>
</dbReference>
<protein>
    <recommendedName>
        <fullName evidence="6">2-oxoglutarate dehydrogenase E1 component</fullName>
        <ecNumber evidence="6">1.2.4.2</ecNumber>
    </recommendedName>
    <alternativeName>
        <fullName evidence="6">Alpha-ketoglutarate dehydrogenase</fullName>
    </alternativeName>
</protein>
<gene>
    <name evidence="6" type="primary">odhA</name>
    <name evidence="8" type="ORF">SAMN06264849_102461</name>
</gene>
<dbReference type="PIRSF" id="PIRSF000157">
    <property type="entry name" value="Oxoglu_dh_E1"/>
    <property type="match status" value="1"/>
</dbReference>
<comment type="function">
    <text evidence="6">E1 component of the 2-oxoglutarate dehydrogenase (OGDH) complex which catalyzes the decarboxylation of 2-oxoglutarate, the first step in the conversion of 2-oxoglutarate to succinyl-CoA and CO(2).</text>
</comment>
<evidence type="ECO:0000259" key="7">
    <source>
        <dbReference type="SMART" id="SM00861"/>
    </source>
</evidence>
<dbReference type="CDD" id="cd02016">
    <property type="entry name" value="TPP_E1_OGDC_like"/>
    <property type="match status" value="1"/>
</dbReference>
<evidence type="ECO:0000256" key="3">
    <source>
        <dbReference type="ARBA" id="ARBA00023052"/>
    </source>
</evidence>
<reference evidence="8 9" key="1">
    <citation type="submission" date="2017-05" db="EMBL/GenBank/DDBJ databases">
        <authorList>
            <person name="Varghese N."/>
            <person name="Submissions S."/>
        </authorList>
    </citation>
    <scope>NUCLEOTIDE SEQUENCE [LARGE SCALE GENOMIC DNA]</scope>
    <source>
        <strain evidence="8 9">DSM 45474</strain>
    </source>
</reference>
<dbReference type="GO" id="GO:0005829">
    <property type="term" value="C:cytosol"/>
    <property type="evidence" value="ECO:0007669"/>
    <property type="project" value="TreeGrafter"/>
</dbReference>
<dbReference type="Gene3D" id="3.40.50.12470">
    <property type="match status" value="1"/>
</dbReference>
<comment type="similarity">
    <text evidence="6">Belongs to the alpha-ketoglutarate dehydrogenase family.</text>
</comment>
<dbReference type="InterPro" id="IPR005475">
    <property type="entry name" value="Transketolase-like_Pyr-bd"/>
</dbReference>
<dbReference type="SUPFAM" id="SSF52518">
    <property type="entry name" value="Thiamin diphosphate-binding fold (THDP-binding)"/>
    <property type="match status" value="2"/>
</dbReference>
<dbReference type="AlphaFoldDB" id="A0A521BV10"/>
<comment type="subunit">
    <text evidence="6">Homodimer. Part of the 2-oxoglutarate dehydrogenase (OGDH) complex composed of E1 (2-oxoglutarate dehydrogenase), E2 (dihydrolipoamide succinyltransferase) and E3 (dihydrolipoamide dehydrogenase); the complex contains multiple copies of the three enzymatic components (E1, E2 and E3).</text>
</comment>
<dbReference type="NCBIfam" id="NF006914">
    <property type="entry name" value="PRK09404.1"/>
    <property type="match status" value="1"/>
</dbReference>
<comment type="catalytic activity">
    <reaction evidence="5 6">
        <text>N(6)-[(R)-lipoyl]-L-lysyl-[protein] + 2-oxoglutarate + H(+) = N(6)-[(R)-S(8)-succinyldihydrolipoyl]-L-lysyl-[protein] + CO2</text>
        <dbReference type="Rhea" id="RHEA:12188"/>
        <dbReference type="Rhea" id="RHEA-COMP:10474"/>
        <dbReference type="Rhea" id="RHEA-COMP:20092"/>
        <dbReference type="ChEBI" id="CHEBI:15378"/>
        <dbReference type="ChEBI" id="CHEBI:16526"/>
        <dbReference type="ChEBI" id="CHEBI:16810"/>
        <dbReference type="ChEBI" id="CHEBI:83099"/>
        <dbReference type="ChEBI" id="CHEBI:83120"/>
        <dbReference type="EC" id="1.2.4.2"/>
    </reaction>
</comment>
<keyword evidence="4 6" id="KW-0324">Glycolysis</keyword>
<dbReference type="Gene3D" id="1.10.287.1150">
    <property type="entry name" value="TPP helical domain"/>
    <property type="match status" value="1"/>
</dbReference>
<dbReference type="RefSeq" id="WP_142504730.1">
    <property type="nucleotide sequence ID" value="NZ_FXTI01000002.1"/>
</dbReference>
<dbReference type="InterPro" id="IPR023784">
    <property type="entry name" value="2oxoglutarate_DH_E1_bac"/>
</dbReference>
<evidence type="ECO:0000313" key="8">
    <source>
        <dbReference type="EMBL" id="SMO50988.1"/>
    </source>
</evidence>
<dbReference type="Proteomes" id="UP000315636">
    <property type="component" value="Unassembled WGS sequence"/>
</dbReference>
<evidence type="ECO:0000256" key="2">
    <source>
        <dbReference type="ARBA" id="ARBA00023002"/>
    </source>
</evidence>
<dbReference type="GO" id="GO:0045252">
    <property type="term" value="C:oxoglutarate dehydrogenase complex"/>
    <property type="evidence" value="ECO:0007669"/>
    <property type="project" value="TreeGrafter"/>
</dbReference>
<dbReference type="EC" id="1.2.4.2" evidence="6"/>
<keyword evidence="9" id="KW-1185">Reference proteome</keyword>
<proteinExistence type="inferred from homology"/>
<dbReference type="GO" id="GO:0030976">
    <property type="term" value="F:thiamine pyrophosphate binding"/>
    <property type="evidence" value="ECO:0007669"/>
    <property type="project" value="UniProtKB-UniRule"/>
</dbReference>
<dbReference type="EMBL" id="FXTI01000002">
    <property type="protein sequence ID" value="SMO50988.1"/>
    <property type="molecule type" value="Genomic_DNA"/>
</dbReference>
<dbReference type="Pfam" id="PF16870">
    <property type="entry name" value="OxoGdeHyase_C"/>
    <property type="match status" value="1"/>
</dbReference>
<dbReference type="InterPro" id="IPR011603">
    <property type="entry name" value="2oxoglutarate_DH_E1"/>
</dbReference>
<dbReference type="GO" id="GO:0004591">
    <property type="term" value="F:oxoglutarate dehydrogenase (succinyl-transferring) activity"/>
    <property type="evidence" value="ECO:0007669"/>
    <property type="project" value="UniProtKB-UniRule"/>
</dbReference>
<dbReference type="InterPro" id="IPR042179">
    <property type="entry name" value="KGD_C_sf"/>
</dbReference>
<dbReference type="Gene3D" id="3.40.50.970">
    <property type="match status" value="1"/>
</dbReference>
<dbReference type="FunFam" id="3.40.50.970:FF:000036">
    <property type="entry name" value="2-oxoglutarate dehydrogenase E1 component"/>
    <property type="match status" value="1"/>
</dbReference>
<dbReference type="HAMAP" id="MF_01169">
    <property type="entry name" value="SucA_OdhA"/>
    <property type="match status" value="1"/>
</dbReference>
<dbReference type="OrthoDB" id="9759785at2"/>
<organism evidence="8 9">
    <name type="scientific">Melghirimyces algeriensis</name>
    <dbReference type="NCBI Taxonomy" id="910412"/>
    <lineage>
        <taxon>Bacteria</taxon>
        <taxon>Bacillati</taxon>
        <taxon>Bacillota</taxon>
        <taxon>Bacilli</taxon>
        <taxon>Bacillales</taxon>
        <taxon>Thermoactinomycetaceae</taxon>
        <taxon>Melghirimyces</taxon>
    </lineage>
</organism>
<dbReference type="Gene3D" id="3.40.50.11610">
    <property type="entry name" value="Multifunctional 2-oxoglutarate metabolism enzyme, C-terminal domain"/>
    <property type="match status" value="1"/>
</dbReference>
<feature type="domain" description="Transketolase-like pyrimidine-binding" evidence="7">
    <location>
        <begin position="603"/>
        <end position="799"/>
    </location>
</feature>
<evidence type="ECO:0000256" key="5">
    <source>
        <dbReference type="ARBA" id="ARBA00051911"/>
    </source>
</evidence>
<dbReference type="SMART" id="SM00861">
    <property type="entry name" value="Transket_pyr"/>
    <property type="match status" value="1"/>
</dbReference>
<evidence type="ECO:0000256" key="6">
    <source>
        <dbReference type="HAMAP-Rule" id="MF_01169"/>
    </source>
</evidence>
<keyword evidence="2 6" id="KW-0560">Oxidoreductase</keyword>
<evidence type="ECO:0000256" key="1">
    <source>
        <dbReference type="ARBA" id="ARBA00001964"/>
    </source>
</evidence>
<dbReference type="Pfam" id="PF02779">
    <property type="entry name" value="Transket_pyr"/>
    <property type="match status" value="1"/>
</dbReference>
<evidence type="ECO:0000313" key="9">
    <source>
        <dbReference type="Proteomes" id="UP000315636"/>
    </source>
</evidence>
<dbReference type="NCBIfam" id="NF008907">
    <property type="entry name" value="PRK12270.1"/>
    <property type="match status" value="1"/>
</dbReference>
<dbReference type="InterPro" id="IPR001017">
    <property type="entry name" value="DH_E1"/>
</dbReference>
<evidence type="ECO:0000256" key="4">
    <source>
        <dbReference type="ARBA" id="ARBA00023152"/>
    </source>
</evidence>
<dbReference type="InterPro" id="IPR029061">
    <property type="entry name" value="THDP-binding"/>
</dbReference>
<sequence length="965" mass="108908">MSTGKPGKGTPWQGIHSHNLAYLLDQYDRYSQDPEAVDPELQKLFSEWGPPPVSVYQENMTPKDPAHFQDKSVSVPDLKKVVAAEKLSHKIRTYGHLDAKIDPLGVHGSDPNPLLDPAEYGLSDEDLKAIPAHVMWAEESEDIQTGLDVYKRLRQIYTQSLAFEFTHVHNREERRWLFHMVESKEFLPSFSKEKRIAVLNRLTEVDGFEKFLHKTFVGQKRFSIEGVDMLVPMLDEIIHHSVHHGLSDVMIGMAHRGRLNVLAHVLGKPYEMIFAEFHHAPNKELVPSEGSMGLNYGWSGDVKYHMGANRQVDGNDTVRTRLTLANNPSHLEFVNPVVAGYTRAAQEDRTKAGYPEHDVSKALSVIIHGDAAFPGEGIVAETLNMSRLRGYNTGGTIHIIANNQLGFTTESLDSRSTTYSSDLAKGYEVPVVHVNADDPEACLAAVQLAFQYRARFNKDFLIDLIGYRRFGHNEMDDPMATQPKMYNKVRKHSPVRIQYAEKLKAEGLVSDESIKKLEQAVQDRLQKGYRKVKETRSNSGKDDLLPVESIPGPLPEVKTGVPLKTLQEINEDLLKWPEGFKVYPKLEKVLKRRGGGLKEEGKVDWALAETLAFATILKDGTGIRMTGQDSERGTFAHRHIVLHDQETGETYCPLHGIPQAKASFAIHNSPLSEASVLGFEYGYNVFEPDSLVLWEAQFGDFANAAQVIIDQFLAAGRAKWAQRSSLVMLLPHGYEGQGPEHSSARLERFLQLAAENNFVIGNLTSAAQYFHILRRQAALIGKEEARPLILMTPKSLIRNKRSVSNVSELEKNRFQPVLEEPLLGHKPKKVRRLVLASGKVAIDLETKIETMEKKPDWLHILRVEQLYPFPKEEILSHLKKLKNVQEIVWVQEEPKNMGSWFYMEPRLREAVEGRLDIRYIGRPDRSSTAEGQPDVHDIEQERILTDALNPETLKTETIAGGKRNA</sequence>
<dbReference type="Pfam" id="PF00676">
    <property type="entry name" value="E1_dh"/>
    <property type="match status" value="1"/>
</dbReference>
<keyword evidence="3 6" id="KW-0786">Thiamine pyrophosphate</keyword>
<name>A0A521BV10_9BACL</name>
<accession>A0A521BV10</accession>
<dbReference type="PANTHER" id="PTHR23152">
    <property type="entry name" value="2-OXOGLUTARATE DEHYDROGENASE"/>
    <property type="match status" value="1"/>
</dbReference>
<dbReference type="GO" id="GO:0006096">
    <property type="term" value="P:glycolytic process"/>
    <property type="evidence" value="ECO:0007669"/>
    <property type="project" value="UniProtKB-UniRule"/>
</dbReference>